<feature type="region of interest" description="Disordered" evidence="1">
    <location>
        <begin position="76"/>
        <end position="98"/>
    </location>
</feature>
<evidence type="ECO:0000256" key="1">
    <source>
        <dbReference type="SAM" id="MobiDB-lite"/>
    </source>
</evidence>
<sequence length="98" mass="10526">MIDVKGLVHEVLDGLTLRSAGLLSRCSIMIFNLSNIGALVRRMEGVWLRPIEGTLHVECRGAAGTLSPPSRIACAGPGQGGLRFPPEKGTRTGSRWCR</sequence>
<dbReference type="STRING" id="562970.Btus_1065"/>
<evidence type="ECO:0000313" key="3">
    <source>
        <dbReference type="Proteomes" id="UP000002368"/>
    </source>
</evidence>
<organism evidence="2 3">
    <name type="scientific">Kyrpidia tusciae (strain DSM 2912 / NBRC 15312 / T2)</name>
    <name type="common">Bacillus tusciae</name>
    <dbReference type="NCBI Taxonomy" id="562970"/>
    <lineage>
        <taxon>Bacteria</taxon>
        <taxon>Bacillati</taxon>
        <taxon>Bacillota</taxon>
        <taxon>Bacilli</taxon>
        <taxon>Bacillales</taxon>
        <taxon>Alicyclobacillaceae</taxon>
        <taxon>Kyrpidia</taxon>
    </lineage>
</organism>
<gene>
    <name evidence="2" type="ordered locus">Btus_1065</name>
</gene>
<dbReference type="HOGENOM" id="CLU_2330110_0_0_9"/>
<dbReference type="KEGG" id="bts:Btus_1065"/>
<dbReference type="AlphaFoldDB" id="D5WWV1"/>
<protein>
    <submittedName>
        <fullName evidence="2">Uncharacterized protein</fullName>
    </submittedName>
</protein>
<proteinExistence type="predicted"/>
<name>D5WWV1_KYRT2</name>
<evidence type="ECO:0000313" key="2">
    <source>
        <dbReference type="EMBL" id="ADG05802.1"/>
    </source>
</evidence>
<dbReference type="Proteomes" id="UP000002368">
    <property type="component" value="Chromosome"/>
</dbReference>
<reference evidence="2 3" key="1">
    <citation type="journal article" date="2011" name="Stand. Genomic Sci.">
        <title>Complete genome sequence of the thermophilic, hydrogen-oxidizing Bacillus tusciae type strain (T2) and reclassification in the new genus, Kyrpidia gen. nov. as Kyrpidia tusciae comb. nov. and emendation of the family Alicyclobacillaceae da Costa and Rainey, 2010.</title>
        <authorList>
            <person name="Klenk H.P."/>
            <person name="Lapidus A."/>
            <person name="Chertkov O."/>
            <person name="Copeland A."/>
            <person name="Del Rio T.G."/>
            <person name="Nolan M."/>
            <person name="Lucas S."/>
            <person name="Chen F."/>
            <person name="Tice H."/>
            <person name="Cheng J.F."/>
            <person name="Han C."/>
            <person name="Bruce D."/>
            <person name="Goodwin L."/>
            <person name="Pitluck S."/>
            <person name="Pati A."/>
            <person name="Ivanova N."/>
            <person name="Mavromatis K."/>
            <person name="Daum C."/>
            <person name="Chen A."/>
            <person name="Palaniappan K."/>
            <person name="Chang Y.J."/>
            <person name="Land M."/>
            <person name="Hauser L."/>
            <person name="Jeffries C.D."/>
            <person name="Detter J.C."/>
            <person name="Rohde M."/>
            <person name="Abt B."/>
            <person name="Pukall R."/>
            <person name="Goker M."/>
            <person name="Bristow J."/>
            <person name="Markowitz V."/>
            <person name="Hugenholtz P."/>
            <person name="Eisen J.A."/>
        </authorList>
    </citation>
    <scope>NUCLEOTIDE SEQUENCE [LARGE SCALE GENOMIC DNA]</scope>
    <source>
        <strain evidence="2 3">DSM 2912</strain>
    </source>
</reference>
<dbReference type="EMBL" id="CP002017">
    <property type="protein sequence ID" value="ADG05802.1"/>
    <property type="molecule type" value="Genomic_DNA"/>
</dbReference>
<accession>D5WWV1</accession>
<keyword evidence="3" id="KW-1185">Reference proteome</keyword>